<dbReference type="EMBL" id="MT138324">
    <property type="protein sequence ID" value="QKE54987.1"/>
    <property type="molecule type" value="Genomic_DNA"/>
</dbReference>
<protein>
    <submittedName>
        <fullName evidence="8">Nonstructural protein</fullName>
    </submittedName>
</protein>
<evidence type="ECO:0000256" key="5">
    <source>
        <dbReference type="ARBA" id="ARBA00022840"/>
    </source>
</evidence>
<evidence type="ECO:0000256" key="1">
    <source>
        <dbReference type="ARBA" id="ARBA00004147"/>
    </source>
</evidence>
<comment type="subcellular location">
    <subcellularLocation>
        <location evidence="1">Host nucleus</location>
    </subcellularLocation>
</comment>
<keyword evidence="4" id="KW-0547">Nucleotide-binding</keyword>
<dbReference type="Gene3D" id="3.40.50.300">
    <property type="entry name" value="P-loop containing nucleotide triphosphate hydrolases"/>
    <property type="match status" value="1"/>
</dbReference>
<feature type="domain" description="Parvovirus non-structural protein 1 helicase" evidence="7">
    <location>
        <begin position="388"/>
        <end position="508"/>
    </location>
</feature>
<dbReference type="GO" id="GO:0042025">
    <property type="term" value="C:host cell nucleus"/>
    <property type="evidence" value="ECO:0007669"/>
    <property type="project" value="UniProtKB-SubCell"/>
</dbReference>
<dbReference type="GO" id="GO:0006260">
    <property type="term" value="P:DNA replication"/>
    <property type="evidence" value="ECO:0007669"/>
    <property type="project" value="UniProtKB-KW"/>
</dbReference>
<evidence type="ECO:0000256" key="6">
    <source>
        <dbReference type="SAM" id="MobiDB-lite"/>
    </source>
</evidence>
<proteinExistence type="predicted"/>
<sequence>MTKQLQYWSLVVGGKGVHNQLLLPRGAKKNKEGKRVLLKNGDVWNEYLPLHELTTRAVAEYSTKKEVLDVTDKKVKEVFNELKRLIKDSERFAVFYHSRNDPCSLCPQNHYHVVIGRDSKRKNSDLDHEYRYRQLRAAAKDDGPMGNRMVYSSYQRVNSLQNLIKYLSNSPRIFYGTNFSEFIKWYKEERGGQSVTTYDESFTEDCAADDLLGGEESGFDEYGFPAMDLLSDGDTGDFRDAGEASEFVQPDDDFADGNEPPAKRAKASAQSERDNYIERLINIIALIMFSCRSNDETQIRTIVDRRIRENIPGAKNQLARLKNAMFSKQKQRVWQAATGEYRARMKSLDWEGLLRWAWHSLAYDSDHKIYIPLDVSVRLLLEWPASYGYQPRKFFDEIKGVLNGDTGKMNTFFCMGASNAGKSVMFAKPLEYIMAAVGRIVSMNVPDRFVFEGCVGQRLVSIEECMIPKLHIEEVKKIMGGEDCQINVKYAREGALLTKMPVIATANQPPWTLEMQAEIPLRNRMHYYEFNRPFDPLAEWPGLQLDPRAYIVIWTRMNENSASGGLDLAGLFNDDILEHAVRQLDLKYKPEIPPEENPSNYKLYNGFAFDYKATDKDIVIVGEWQGLPVINPCLFNLSRCNKDEAVRYVVQGLSTDPSNFWHKWGVNMGDYRIICRFTNCLWGLPICRDPPNELPFADCRRFLNESDFAEMKCTPNFEKYLEDTRITDLAIENIGRREIELCANEQDEDIADFV</sequence>
<organism evidence="8">
    <name type="scientific">Parvoviridae sp</name>
    <dbReference type="NCBI Taxonomy" id="1940570"/>
    <lineage>
        <taxon>Viruses</taxon>
        <taxon>Monodnaviria</taxon>
        <taxon>Shotokuvirae</taxon>
        <taxon>Cossaviricota</taxon>
        <taxon>Quintoviricetes</taxon>
        <taxon>Piccovirales</taxon>
        <taxon>Parvoviridae</taxon>
    </lineage>
</organism>
<reference evidence="8" key="1">
    <citation type="submission" date="2020-01" db="EMBL/GenBank/DDBJ databases">
        <title>Viral genomes from wild and zoo birds in China.</title>
        <authorList>
            <person name="Dai Z."/>
            <person name="Shan L.T."/>
            <person name="Yang X.S."/>
        </authorList>
    </citation>
    <scope>NUCLEOTIDE SEQUENCE</scope>
    <source>
        <strain evidence="8">Zftwcb10par1</strain>
    </source>
</reference>
<evidence type="ECO:0000256" key="4">
    <source>
        <dbReference type="ARBA" id="ARBA00022741"/>
    </source>
</evidence>
<accession>A0A7D3UWE9</accession>
<feature type="region of interest" description="Disordered" evidence="6">
    <location>
        <begin position="248"/>
        <end position="270"/>
    </location>
</feature>
<dbReference type="InterPro" id="IPR001257">
    <property type="entry name" value="Parvovirus_NS1_helicase"/>
</dbReference>
<evidence type="ECO:0000256" key="3">
    <source>
        <dbReference type="ARBA" id="ARBA00022705"/>
    </source>
</evidence>
<evidence type="ECO:0000256" key="2">
    <source>
        <dbReference type="ARBA" id="ARBA00022562"/>
    </source>
</evidence>
<dbReference type="GO" id="GO:0005524">
    <property type="term" value="F:ATP binding"/>
    <property type="evidence" value="ECO:0007669"/>
    <property type="project" value="UniProtKB-KW"/>
</dbReference>
<evidence type="ECO:0000259" key="7">
    <source>
        <dbReference type="Pfam" id="PF01057"/>
    </source>
</evidence>
<keyword evidence="2" id="KW-1048">Host nucleus</keyword>
<name>A0A7D3UWE9_9VIRU</name>
<keyword evidence="3" id="KW-0235">DNA replication</keyword>
<dbReference type="Pfam" id="PF01057">
    <property type="entry name" value="Parvo_NS1"/>
    <property type="match status" value="1"/>
</dbReference>
<keyword evidence="5" id="KW-0067">ATP-binding</keyword>
<evidence type="ECO:0000313" key="8">
    <source>
        <dbReference type="EMBL" id="QKE54987.1"/>
    </source>
</evidence>
<dbReference type="InterPro" id="IPR027417">
    <property type="entry name" value="P-loop_NTPase"/>
</dbReference>
<dbReference type="GO" id="GO:0019079">
    <property type="term" value="P:viral genome replication"/>
    <property type="evidence" value="ECO:0007669"/>
    <property type="project" value="InterPro"/>
</dbReference>
<dbReference type="SUPFAM" id="SSF52540">
    <property type="entry name" value="P-loop containing nucleoside triphosphate hydrolases"/>
    <property type="match status" value="1"/>
</dbReference>